<keyword evidence="9" id="KW-0808">Transferase</keyword>
<keyword evidence="23" id="KW-1185">Reference proteome</keyword>
<dbReference type="NCBIfam" id="TIGR01559">
    <property type="entry name" value="squal_synth"/>
    <property type="match status" value="1"/>
</dbReference>
<dbReference type="EMBL" id="JAAAJA010000005">
    <property type="protein sequence ID" value="KAG0267371.1"/>
    <property type="molecule type" value="Genomic_DNA"/>
</dbReference>
<dbReference type="GO" id="GO:0006696">
    <property type="term" value="P:ergosterol biosynthetic process"/>
    <property type="evidence" value="ECO:0007669"/>
    <property type="project" value="TreeGrafter"/>
</dbReference>
<keyword evidence="16" id="KW-1207">Sterol metabolism</keyword>
<comment type="similarity">
    <text evidence="4">Belongs to the phytoene/squalene synthase family.</text>
</comment>
<dbReference type="SUPFAM" id="SSF50998">
    <property type="entry name" value="Quinoprotein alcohol dehydrogenase-like"/>
    <property type="match status" value="1"/>
</dbReference>
<dbReference type="InterPro" id="IPR044844">
    <property type="entry name" value="Trans_IPPS_euk-type"/>
</dbReference>
<feature type="region of interest" description="Disordered" evidence="18">
    <location>
        <begin position="1501"/>
        <end position="1526"/>
    </location>
</feature>
<dbReference type="InterPro" id="IPR058543">
    <property type="entry name" value="Beta-prop_RSE1/DDB1/CPSF1_2nd"/>
</dbReference>
<reference evidence="22" key="1">
    <citation type="journal article" date="2020" name="Fungal Divers.">
        <title>Resolving the Mortierellaceae phylogeny through synthesis of multi-gene phylogenetics and phylogenomics.</title>
        <authorList>
            <person name="Vandepol N."/>
            <person name="Liber J."/>
            <person name="Desiro A."/>
            <person name="Na H."/>
            <person name="Kennedy M."/>
            <person name="Barry K."/>
            <person name="Grigoriev I.V."/>
            <person name="Miller A.N."/>
            <person name="O'Donnell K."/>
            <person name="Stajich J.E."/>
            <person name="Bonito G."/>
        </authorList>
    </citation>
    <scope>NUCLEOTIDE SEQUENCE</scope>
    <source>
        <strain evidence="22">KOD948</strain>
    </source>
</reference>
<keyword evidence="14" id="KW-0443">Lipid metabolism</keyword>
<feature type="domain" description="RSE1/DDB1/CPSF1 first beta-propeller" evidence="20">
    <location>
        <begin position="414"/>
        <end position="822"/>
    </location>
</feature>
<dbReference type="PANTHER" id="PTHR11626:SF2">
    <property type="entry name" value="SQUALENE SYNTHASE"/>
    <property type="match status" value="1"/>
</dbReference>
<dbReference type="Pfam" id="PF00494">
    <property type="entry name" value="SQS_PSY"/>
    <property type="match status" value="1"/>
</dbReference>
<evidence type="ECO:0000256" key="7">
    <source>
        <dbReference type="ARBA" id="ARBA00014577"/>
    </source>
</evidence>
<evidence type="ECO:0000259" key="20">
    <source>
        <dbReference type="Pfam" id="PF10433"/>
    </source>
</evidence>
<dbReference type="Pfam" id="PF10433">
    <property type="entry name" value="Beta-prop_RSE1_1st"/>
    <property type="match status" value="1"/>
</dbReference>
<dbReference type="GO" id="GO:0005789">
    <property type="term" value="C:endoplasmic reticulum membrane"/>
    <property type="evidence" value="ECO:0007669"/>
    <property type="project" value="TreeGrafter"/>
</dbReference>
<dbReference type="InterPro" id="IPR019845">
    <property type="entry name" value="Squalene/phytoene_synthase_CS"/>
</dbReference>
<evidence type="ECO:0000256" key="6">
    <source>
        <dbReference type="ARBA" id="ARBA00012373"/>
    </source>
</evidence>
<dbReference type="InterPro" id="IPR006449">
    <property type="entry name" value="Squal_synth-like"/>
</dbReference>
<feature type="compositionally biased region" description="Polar residues" evidence="18">
    <location>
        <begin position="1506"/>
        <end position="1521"/>
    </location>
</feature>
<dbReference type="CDD" id="cd00683">
    <property type="entry name" value="Trans_IPPS_HH"/>
    <property type="match status" value="1"/>
</dbReference>
<dbReference type="InterPro" id="IPR002060">
    <property type="entry name" value="Squ/phyt_synthse"/>
</dbReference>
<dbReference type="PANTHER" id="PTHR11626">
    <property type="entry name" value="FARNESYL-DIPHOSPHATE FARNESYLTRANSFERASE"/>
    <property type="match status" value="1"/>
</dbReference>
<evidence type="ECO:0000256" key="10">
    <source>
        <dbReference type="ARBA" id="ARBA00022692"/>
    </source>
</evidence>
<dbReference type="GO" id="GO:0045338">
    <property type="term" value="P:farnesyl diphosphate metabolic process"/>
    <property type="evidence" value="ECO:0007669"/>
    <property type="project" value="InterPro"/>
</dbReference>
<evidence type="ECO:0000256" key="12">
    <source>
        <dbReference type="ARBA" id="ARBA00022989"/>
    </source>
</evidence>
<dbReference type="SFLD" id="SFLDG01018">
    <property type="entry name" value="Squalene/Phytoene_Synthase_Lik"/>
    <property type="match status" value="1"/>
</dbReference>
<dbReference type="Pfam" id="PF03178">
    <property type="entry name" value="CPSF_A"/>
    <property type="match status" value="1"/>
</dbReference>
<organism evidence="22 23">
    <name type="scientific">Mortierella polycephala</name>
    <dbReference type="NCBI Taxonomy" id="41804"/>
    <lineage>
        <taxon>Eukaryota</taxon>
        <taxon>Fungi</taxon>
        <taxon>Fungi incertae sedis</taxon>
        <taxon>Mucoromycota</taxon>
        <taxon>Mortierellomycotina</taxon>
        <taxon>Mortierellomycetes</taxon>
        <taxon>Mortierellales</taxon>
        <taxon>Mortierellaceae</taxon>
        <taxon>Mortierella</taxon>
    </lineage>
</organism>
<accession>A0A9P6QJ76</accession>
<dbReference type="InterPro" id="IPR011047">
    <property type="entry name" value="Quinoprotein_ADH-like_sf"/>
</dbReference>
<evidence type="ECO:0000256" key="9">
    <source>
        <dbReference type="ARBA" id="ARBA00022679"/>
    </source>
</evidence>
<dbReference type="InterPro" id="IPR004871">
    <property type="entry name" value="RSE1/DDB1/CPSF1_C"/>
</dbReference>
<evidence type="ECO:0000256" key="18">
    <source>
        <dbReference type="SAM" id="MobiDB-lite"/>
    </source>
</evidence>
<proteinExistence type="inferred from homology"/>
<sequence length="1744" mass="193662">MASAILASLFHPSEVLALVQYKLSPKAKHNYSNDKIRERLYHHLNMTSRSFAAVIQDLDEELKDAICLFYLILRGLDTIEDDMTIDLEIKIPYLKTFHEIIYQKGWNFTKNGPNEKDRQLLVEFDTVIDSFLKLKPAYQTIIADITKRMGNGMAHYATAGIHVDTTADYDEYCHYVAGLVGLGLSEMFSACGFESPMVAKRKDLSNSMGLFLQKTNITRDYLEDLHDNRRFWPKEIWGQYAEKMEDLIKPENKEKALQCMSHMVFNAMGHMKDVLEYLSMIKNKSCFKFCAIPQVMAIATLNMLHNNYTIFTTENVKIRKGETVWLMKECNNIDAVAAIFRLYARQINNKSNSLDPHFIDIGILCGEIEQTCVSKYPGSTAELKRLQAGVLAGTSGNVLAAAAVVTAEESGQETRPTGSLELIHEQPVFGTIKDIKTLFCDLEPEDDNDVGDSMDAGRHLDRPRLGYLPKDASPMVLVATSDSGVLSFLTFHYEGDAAGAGDRGYFYVISEMVIDDPGFDYQNAGAKLAIDPSSRVMAVSALQNSIKLVILRSTTRSQFDPVERVSTIELRGTILGMEFLTPDPDDKDDNAILAILFYNTDTSKHYVSTFHIGLMNRALGPLTVQVGTSELGSNPLKSVLHIKALPNLPCSMVYIDEEKVTLVTVEKSTGAGTEPRLVHQSSLQLMKKEASENAMDEDATGQGSGDVAFPLISACATPPRSLSPLSDQTLYLGSDTSELYRIHIDHLTYAMRFELASGDRPVGGVMQVLARRQITTEPLLSDTDPEIVLNTDYVMYSSDQGDGGILAIKEEEDGIDLFAITELQNSSPVLDFCIREPTFPGRDSLYVCAGMKGEGSIKRVRSGITVESSGSSGNTFFAGATGLWGIKENQQDDLDSFLVVSFIQNTKVMRRGEEGSLEDMTENCGFDPTQTTIYAGRLKDGTIFQVHRSGVIAVNIASAERCIWSAGDGVIASAYRVADGIVVLGQILAGTSSLLVLGLVQGEPSDDLQAPPNSFRAVASTPLRAEPTAIHCWQEDANTETMADSDNHSSDIFCCVGTLEPAVLIYQIMTDTIRDVYTESLAQSGRESVTIPHSICVLKGQGQQCKVLVGLRDGSVIAYDWSRPLQQHSGNISTSIRVLSLPRLYKLGIMPGKFAFTHDATLSRTLILSDKLWQATLEQELEFQPILFDSEVSQACPFQSGDEDLSSKQEYIFIVDHDMQLVSLNAMRKYNYQTLTLGLSVKRTQAWETACRSRVCIEAGRGEWRIQRPNKSDAVYICIGTGLFSPTGTEITAAVPKVGRLVVLSIKQSKKSDRKTRKFELDLRWAMAMPAPVYAISTFMDMKLLISNGPVLILLALDLEKKTLVEKASHRERWPIIQISSSGSMVCTGSRRETITFYEYQESINNERSFDKLRFLKSTYSTRMVSDCIAISPEFAIGVDMSGGIFGVGNPQNEPSYQNSLVDRFSFHVGEVMSRIRLAKIWPAQERSLLGIALSQRTSDNEVTAKETNQMQMDQPATLTQDDSEKGLQNRPLTLLQKSMSSWILLPWTAVDNALYSAVASTTFSQLTQSSSATVQPSSQALVACTLVGSILGFWRLRPQVYLILNTLQSILQLQSTYECRPVLGNKHDRFRSLSSPRLFTIDGDLMDRFLQLDHTWQVELLRGAVGLNRIMDDWIQQSGMSAQEGEYLSSAPSHQRLVHNGTTEEAAGCLAHKHPGQNYDLCRTVFMICHILTFLRSLDWHQQ</sequence>
<dbReference type="GO" id="GO:0051996">
    <property type="term" value="F:squalene synthase [NAD(P)H] activity"/>
    <property type="evidence" value="ECO:0007669"/>
    <property type="project" value="UniProtKB-EC"/>
</dbReference>
<dbReference type="OrthoDB" id="431150at2759"/>
<evidence type="ECO:0000256" key="1">
    <source>
        <dbReference type="ARBA" id="ARBA00001946"/>
    </source>
</evidence>
<evidence type="ECO:0000256" key="8">
    <source>
        <dbReference type="ARBA" id="ARBA00022516"/>
    </source>
</evidence>
<keyword evidence="8" id="KW-0444">Lipid biosynthesis</keyword>
<evidence type="ECO:0000256" key="14">
    <source>
        <dbReference type="ARBA" id="ARBA00023098"/>
    </source>
</evidence>
<keyword evidence="11" id="KW-0752">Steroid biosynthesis</keyword>
<keyword evidence="17" id="KW-0753">Steroid metabolism</keyword>
<evidence type="ECO:0000259" key="19">
    <source>
        <dbReference type="Pfam" id="PF03178"/>
    </source>
</evidence>
<dbReference type="Pfam" id="PF23726">
    <property type="entry name" value="Beta-prop_RSE1_2nd"/>
    <property type="match status" value="1"/>
</dbReference>
<evidence type="ECO:0000313" key="23">
    <source>
        <dbReference type="Proteomes" id="UP000726737"/>
    </source>
</evidence>
<evidence type="ECO:0000256" key="15">
    <source>
        <dbReference type="ARBA" id="ARBA00023136"/>
    </source>
</evidence>
<dbReference type="InterPro" id="IPR008949">
    <property type="entry name" value="Isoprenoid_synthase_dom_sf"/>
</dbReference>
<dbReference type="GO" id="GO:0003676">
    <property type="term" value="F:nucleic acid binding"/>
    <property type="evidence" value="ECO:0007669"/>
    <property type="project" value="InterPro"/>
</dbReference>
<comment type="similarity">
    <text evidence="5">Belongs to the DDB1 family.</text>
</comment>
<evidence type="ECO:0000256" key="2">
    <source>
        <dbReference type="ARBA" id="ARBA00004123"/>
    </source>
</evidence>
<keyword evidence="15" id="KW-0472">Membrane</keyword>
<evidence type="ECO:0000256" key="16">
    <source>
        <dbReference type="ARBA" id="ARBA00023166"/>
    </source>
</evidence>
<comment type="subcellular location">
    <subcellularLocation>
        <location evidence="3">Membrane</location>
    </subcellularLocation>
    <subcellularLocation>
        <location evidence="2">Nucleus</location>
    </subcellularLocation>
</comment>
<evidence type="ECO:0000256" key="4">
    <source>
        <dbReference type="ARBA" id="ARBA00006251"/>
    </source>
</evidence>
<evidence type="ECO:0000256" key="5">
    <source>
        <dbReference type="ARBA" id="ARBA00007453"/>
    </source>
</evidence>
<dbReference type="EC" id="2.5.1.21" evidence="6"/>
<dbReference type="Gene3D" id="2.130.10.10">
    <property type="entry name" value="YVTN repeat-like/Quinoprotein amine dehydrogenase"/>
    <property type="match status" value="3"/>
</dbReference>
<keyword evidence="10" id="KW-0812">Transmembrane</keyword>
<dbReference type="SFLD" id="SFLDS00005">
    <property type="entry name" value="Isoprenoid_Synthase_Type_I"/>
    <property type="match status" value="1"/>
</dbReference>
<evidence type="ECO:0000256" key="11">
    <source>
        <dbReference type="ARBA" id="ARBA00022955"/>
    </source>
</evidence>
<dbReference type="Proteomes" id="UP000726737">
    <property type="component" value="Unassembled WGS sequence"/>
</dbReference>
<comment type="caution">
    <text evidence="22">The sequence shown here is derived from an EMBL/GenBank/DDBJ whole genome shotgun (WGS) entry which is preliminary data.</text>
</comment>
<comment type="cofactor">
    <cofactor evidence="1">
        <name>Mg(2+)</name>
        <dbReference type="ChEBI" id="CHEBI:18420"/>
    </cofactor>
</comment>
<evidence type="ECO:0000256" key="17">
    <source>
        <dbReference type="ARBA" id="ARBA00023221"/>
    </source>
</evidence>
<evidence type="ECO:0000259" key="21">
    <source>
        <dbReference type="Pfam" id="PF23726"/>
    </source>
</evidence>
<evidence type="ECO:0000256" key="3">
    <source>
        <dbReference type="ARBA" id="ARBA00004370"/>
    </source>
</evidence>
<evidence type="ECO:0000256" key="13">
    <source>
        <dbReference type="ARBA" id="ARBA00023011"/>
    </source>
</evidence>
<dbReference type="InterPro" id="IPR018846">
    <property type="entry name" value="Beta-prop_RSE1/DDB1/CPSF1_1st"/>
</dbReference>
<name>A0A9P6QJ76_9FUNG</name>
<protein>
    <recommendedName>
        <fullName evidence="7">DNA damage-binding protein 1</fullName>
        <ecNumber evidence="6">2.5.1.21</ecNumber>
    </recommendedName>
</protein>
<dbReference type="InterPro" id="IPR015943">
    <property type="entry name" value="WD40/YVTN_repeat-like_dom_sf"/>
</dbReference>
<gene>
    <name evidence="22" type="primary">ERG9</name>
    <name evidence="22" type="ORF">BG011_006788</name>
</gene>
<dbReference type="InterPro" id="IPR033904">
    <property type="entry name" value="Trans_IPPS_HH"/>
</dbReference>
<dbReference type="Gene3D" id="1.10.600.10">
    <property type="entry name" value="Farnesyl Diphosphate Synthase"/>
    <property type="match status" value="1"/>
</dbReference>
<dbReference type="SUPFAM" id="SSF48576">
    <property type="entry name" value="Terpenoid synthases"/>
    <property type="match status" value="1"/>
</dbReference>
<dbReference type="GO" id="GO:0005634">
    <property type="term" value="C:nucleus"/>
    <property type="evidence" value="ECO:0007669"/>
    <property type="project" value="UniProtKB-SubCell"/>
</dbReference>
<evidence type="ECO:0000313" key="22">
    <source>
        <dbReference type="EMBL" id="KAG0267371.1"/>
    </source>
</evidence>
<dbReference type="PROSITE" id="PS01045">
    <property type="entry name" value="SQUALEN_PHYTOEN_SYN_2"/>
    <property type="match status" value="1"/>
</dbReference>
<keyword evidence="13" id="KW-0756">Sterol biosynthesis</keyword>
<feature type="domain" description="RSE1/DDB1/CPSF1 C-terminal" evidence="19">
    <location>
        <begin position="1271"/>
        <end position="1651"/>
    </location>
</feature>
<dbReference type="FunFam" id="1.10.600.10:FF:000003">
    <property type="entry name" value="Farnesyl-diphosphate farnesyltransferase 1"/>
    <property type="match status" value="1"/>
</dbReference>
<feature type="domain" description="RSE1/DDB1/CPSF1 second beta-propeller" evidence="21">
    <location>
        <begin position="877"/>
        <end position="1133"/>
    </location>
</feature>
<keyword evidence="12" id="KW-1133">Transmembrane helix</keyword>